<dbReference type="Pfam" id="PF03703">
    <property type="entry name" value="bPH_2"/>
    <property type="match status" value="1"/>
</dbReference>
<dbReference type="KEGG" id="tig:THII_2373"/>
<dbReference type="HOGENOM" id="CLU_849755_0_0_6"/>
<dbReference type="OrthoDB" id="3378680at2"/>
<dbReference type="PANTHER" id="PTHR37938">
    <property type="entry name" value="BLL0215 PROTEIN"/>
    <property type="match status" value="1"/>
</dbReference>
<dbReference type="EMBL" id="AP014633">
    <property type="protein sequence ID" value="BAP56670.1"/>
    <property type="molecule type" value="Genomic_DNA"/>
</dbReference>
<keyword evidence="2" id="KW-1133">Transmembrane helix</keyword>
<gene>
    <name evidence="4" type="ORF">THII_2373</name>
</gene>
<dbReference type="Pfam" id="PF00226">
    <property type="entry name" value="DnaJ"/>
    <property type="match status" value="1"/>
</dbReference>
<dbReference type="InterPro" id="IPR005182">
    <property type="entry name" value="YdbS-like_PH"/>
</dbReference>
<keyword evidence="1" id="KW-0143">Chaperone</keyword>
<feature type="transmembrane region" description="Helical" evidence="2">
    <location>
        <begin position="210"/>
        <end position="231"/>
    </location>
</feature>
<feature type="transmembrane region" description="Helical" evidence="2">
    <location>
        <begin position="164"/>
        <end position="184"/>
    </location>
</feature>
<dbReference type="SUPFAM" id="SSF46565">
    <property type="entry name" value="Chaperone J-domain"/>
    <property type="match status" value="1"/>
</dbReference>
<protein>
    <submittedName>
        <fullName evidence="4">Membrane-flanked domain</fullName>
    </submittedName>
</protein>
<dbReference type="STRING" id="40754.THII_2373"/>
<evidence type="ECO:0000259" key="3">
    <source>
        <dbReference type="PROSITE" id="PS50076"/>
    </source>
</evidence>
<accession>A0A090AMW9</accession>
<dbReference type="InterPro" id="IPR036869">
    <property type="entry name" value="J_dom_sf"/>
</dbReference>
<dbReference type="PRINTS" id="PR00625">
    <property type="entry name" value="JDOMAIN"/>
</dbReference>
<dbReference type="PROSITE" id="PS50076">
    <property type="entry name" value="DNAJ_2"/>
    <property type="match status" value="1"/>
</dbReference>
<evidence type="ECO:0000256" key="1">
    <source>
        <dbReference type="ARBA" id="ARBA00023186"/>
    </source>
</evidence>
<reference evidence="4 5" key="1">
    <citation type="journal article" date="2014" name="ISME J.">
        <title>Ecophysiology of Thioploca ingrica as revealed by the complete genome sequence supplemented with proteomic evidence.</title>
        <authorList>
            <person name="Kojima H."/>
            <person name="Ogura Y."/>
            <person name="Yamamoto N."/>
            <person name="Togashi T."/>
            <person name="Mori H."/>
            <person name="Watanabe T."/>
            <person name="Nemoto F."/>
            <person name="Kurokawa K."/>
            <person name="Hayashi T."/>
            <person name="Fukui M."/>
        </authorList>
    </citation>
    <scope>NUCLEOTIDE SEQUENCE [LARGE SCALE GENOMIC DNA]</scope>
</reference>
<dbReference type="InterPro" id="IPR001623">
    <property type="entry name" value="DnaJ_domain"/>
</dbReference>
<dbReference type="Gene3D" id="1.10.287.110">
    <property type="entry name" value="DnaJ domain"/>
    <property type="match status" value="1"/>
</dbReference>
<name>A0A090AMW9_9GAMM</name>
<dbReference type="AlphaFoldDB" id="A0A090AMW9"/>
<organism evidence="4 5">
    <name type="scientific">Thioploca ingrica</name>
    <dbReference type="NCBI Taxonomy" id="40754"/>
    <lineage>
        <taxon>Bacteria</taxon>
        <taxon>Pseudomonadati</taxon>
        <taxon>Pseudomonadota</taxon>
        <taxon>Gammaproteobacteria</taxon>
        <taxon>Thiotrichales</taxon>
        <taxon>Thiotrichaceae</taxon>
        <taxon>Thioploca</taxon>
    </lineage>
</organism>
<evidence type="ECO:0000313" key="5">
    <source>
        <dbReference type="Proteomes" id="UP000031623"/>
    </source>
</evidence>
<dbReference type="SMART" id="SM00271">
    <property type="entry name" value="DnaJ"/>
    <property type="match status" value="1"/>
</dbReference>
<sequence>MKKNLYELLEVSSEATPEQIKLAMVRLGKKYATKSQMNENARAHFNQIKEAYKVLSSPYRRASYDDSLRLNQEKLAVARRIAKLTQIKEWFIREFKNIYQAIIEWQHQKRHAIKELKIKQQSSLTGEAQPLKGWKVFKQRAATQYISNTLIPGEKIMFQAYTHWFFFLDLGALLLVIGTSYLLIDNPQFIGKDVPTLPLWVPKLVSNQPIMVSVWYLGLTVLWFISVLMLWEAFIIKQTTELALTTKRIIAQFGFFNRTVIELKLRRFESITVDQSLLGRLFNYGTITITGMGGVKTIVPNIMAPVKFKKILWQVLEYLGHTGDDDD</sequence>
<keyword evidence="5" id="KW-1185">Reference proteome</keyword>
<evidence type="ECO:0000256" key="2">
    <source>
        <dbReference type="SAM" id="Phobius"/>
    </source>
</evidence>
<keyword evidence="2" id="KW-0472">Membrane</keyword>
<dbReference type="Proteomes" id="UP000031623">
    <property type="component" value="Chromosome"/>
</dbReference>
<feature type="domain" description="J" evidence="3">
    <location>
        <begin position="4"/>
        <end position="68"/>
    </location>
</feature>
<evidence type="ECO:0000313" key="4">
    <source>
        <dbReference type="EMBL" id="BAP56670.1"/>
    </source>
</evidence>
<keyword evidence="2" id="KW-0812">Transmembrane</keyword>
<dbReference type="PANTHER" id="PTHR37938:SF1">
    <property type="entry name" value="BLL0215 PROTEIN"/>
    <property type="match status" value="1"/>
</dbReference>
<dbReference type="CDD" id="cd06257">
    <property type="entry name" value="DnaJ"/>
    <property type="match status" value="1"/>
</dbReference>
<proteinExistence type="predicted"/>